<gene>
    <name evidence="2" type="ORF">SAMN04488055_0462</name>
</gene>
<evidence type="ECO:0000256" key="1">
    <source>
        <dbReference type="SAM" id="Phobius"/>
    </source>
</evidence>
<reference evidence="2 3" key="1">
    <citation type="submission" date="2016-11" db="EMBL/GenBank/DDBJ databases">
        <authorList>
            <person name="Jaros S."/>
            <person name="Januszkiewicz K."/>
            <person name="Wedrychowicz H."/>
        </authorList>
    </citation>
    <scope>NUCLEOTIDE SEQUENCE [LARGE SCALE GENOMIC DNA]</scope>
    <source>
        <strain evidence="2 3">DSM 24787</strain>
    </source>
</reference>
<evidence type="ECO:0008006" key="4">
    <source>
        <dbReference type="Google" id="ProtNLM"/>
    </source>
</evidence>
<keyword evidence="3" id="KW-1185">Reference proteome</keyword>
<keyword evidence="1" id="KW-0472">Membrane</keyword>
<dbReference type="STRING" id="536979.SAMN04488055_0462"/>
<accession>A0A1N6D8U5</accession>
<keyword evidence="1" id="KW-1133">Transmembrane helix</keyword>
<dbReference type="Proteomes" id="UP000185003">
    <property type="component" value="Unassembled WGS sequence"/>
</dbReference>
<sequence>MKVAPDKWKHFYVGVPMGIVLQLSGFFLFPGELLYGAVFALVGNVGISYGFELFSLVTGKGHHDLMDAVAAVIGGVLGQGAVLLTLLLG</sequence>
<name>A0A1N6D8U5_9BACT</name>
<proteinExistence type="predicted"/>
<dbReference type="OrthoDB" id="676524at2"/>
<evidence type="ECO:0000313" key="3">
    <source>
        <dbReference type="Proteomes" id="UP000185003"/>
    </source>
</evidence>
<keyword evidence="1" id="KW-0812">Transmembrane</keyword>
<evidence type="ECO:0000313" key="2">
    <source>
        <dbReference type="EMBL" id="SIN67147.1"/>
    </source>
</evidence>
<dbReference type="RefSeq" id="WP_074237554.1">
    <property type="nucleotide sequence ID" value="NZ_FSRA01000001.1"/>
</dbReference>
<feature type="transmembrane region" description="Helical" evidence="1">
    <location>
        <begin position="35"/>
        <end position="56"/>
    </location>
</feature>
<protein>
    <recommendedName>
        <fullName evidence="4">VanZ like family protein</fullName>
    </recommendedName>
</protein>
<feature type="transmembrane region" description="Helical" evidence="1">
    <location>
        <begin position="12"/>
        <end position="29"/>
    </location>
</feature>
<dbReference type="AlphaFoldDB" id="A0A1N6D8U5"/>
<organism evidence="2 3">
    <name type="scientific">Chitinophaga niabensis</name>
    <dbReference type="NCBI Taxonomy" id="536979"/>
    <lineage>
        <taxon>Bacteria</taxon>
        <taxon>Pseudomonadati</taxon>
        <taxon>Bacteroidota</taxon>
        <taxon>Chitinophagia</taxon>
        <taxon>Chitinophagales</taxon>
        <taxon>Chitinophagaceae</taxon>
        <taxon>Chitinophaga</taxon>
    </lineage>
</organism>
<feature type="transmembrane region" description="Helical" evidence="1">
    <location>
        <begin position="68"/>
        <end position="88"/>
    </location>
</feature>
<dbReference type="EMBL" id="FSRA01000001">
    <property type="protein sequence ID" value="SIN67147.1"/>
    <property type="molecule type" value="Genomic_DNA"/>
</dbReference>